<gene>
    <name evidence="1" type="ORF">PsorP6_007153</name>
</gene>
<reference evidence="1 2" key="1">
    <citation type="journal article" date="2022" name="bioRxiv">
        <title>The genome of the oomycete Peronosclerospora sorghi, a cosmopolitan pathogen of maize and sorghum, is inflated with dispersed pseudogenes.</title>
        <authorList>
            <person name="Fletcher K."/>
            <person name="Martin F."/>
            <person name="Isakeit T."/>
            <person name="Cavanaugh K."/>
            <person name="Magill C."/>
            <person name="Michelmore R."/>
        </authorList>
    </citation>
    <scope>NUCLEOTIDE SEQUENCE [LARGE SCALE GENOMIC DNA]</scope>
    <source>
        <strain evidence="1">P6</strain>
    </source>
</reference>
<dbReference type="Proteomes" id="UP001163321">
    <property type="component" value="Chromosome 3"/>
</dbReference>
<evidence type="ECO:0000313" key="1">
    <source>
        <dbReference type="EMBL" id="KAI9914304.1"/>
    </source>
</evidence>
<evidence type="ECO:0000313" key="2">
    <source>
        <dbReference type="Proteomes" id="UP001163321"/>
    </source>
</evidence>
<comment type="caution">
    <text evidence="1">The sequence shown here is derived from an EMBL/GenBank/DDBJ whole genome shotgun (WGS) entry which is preliminary data.</text>
</comment>
<dbReference type="EMBL" id="CM047582">
    <property type="protein sequence ID" value="KAI9914304.1"/>
    <property type="molecule type" value="Genomic_DNA"/>
</dbReference>
<proteinExistence type="predicted"/>
<keyword evidence="2" id="KW-1185">Reference proteome</keyword>
<sequence length="172" mass="19359">MSQAASGDKYLWFTTRGVVKTWVTDQGTHFKNEMIKQRQSVGKRNCRGREPRGTAQRTSSALREVNESGGLVKLLRIVVNQTPAPLLGGMVLVTGISAIPHERANRHRGNRAGGTQRENFCRVCESLEAFDGDSFQAARSWTQGRRCFRGVAMVQFYRGYYVLYADVRTQAR</sequence>
<name>A0ACC0W6C2_9STRA</name>
<accession>A0ACC0W6C2</accession>
<organism evidence="1 2">
    <name type="scientific">Peronosclerospora sorghi</name>
    <dbReference type="NCBI Taxonomy" id="230839"/>
    <lineage>
        <taxon>Eukaryota</taxon>
        <taxon>Sar</taxon>
        <taxon>Stramenopiles</taxon>
        <taxon>Oomycota</taxon>
        <taxon>Peronosporomycetes</taxon>
        <taxon>Peronosporales</taxon>
        <taxon>Peronosporaceae</taxon>
        <taxon>Peronosclerospora</taxon>
    </lineage>
</organism>
<protein>
    <submittedName>
        <fullName evidence="1">Uncharacterized protein</fullName>
    </submittedName>
</protein>